<comment type="catalytic activity">
    <reaction evidence="5">
        <text>methylglyoxal + H2O = (R)-lactate + H(+)</text>
        <dbReference type="Rhea" id="RHEA:27754"/>
        <dbReference type="ChEBI" id="CHEBI:15377"/>
        <dbReference type="ChEBI" id="CHEBI:15378"/>
        <dbReference type="ChEBI" id="CHEBI:16004"/>
        <dbReference type="ChEBI" id="CHEBI:17158"/>
        <dbReference type="EC" id="4.2.1.130"/>
    </reaction>
</comment>
<organism evidence="7 8">
    <name type="scientific">Colletotrichum gloeosporioides (strain Cg-14)</name>
    <name type="common">Anthracnose fungus</name>
    <name type="synonym">Glomerella cingulata</name>
    <dbReference type="NCBI Taxonomy" id="1237896"/>
    <lineage>
        <taxon>Eukaryota</taxon>
        <taxon>Fungi</taxon>
        <taxon>Dikarya</taxon>
        <taxon>Ascomycota</taxon>
        <taxon>Pezizomycotina</taxon>
        <taxon>Sordariomycetes</taxon>
        <taxon>Hypocreomycetidae</taxon>
        <taxon>Glomerellales</taxon>
        <taxon>Glomerellaceae</taxon>
        <taxon>Colletotrichum</taxon>
        <taxon>Colletotrichum gloeosporioides species complex</taxon>
    </lineage>
</organism>
<evidence type="ECO:0000256" key="5">
    <source>
        <dbReference type="ARBA" id="ARBA00048082"/>
    </source>
</evidence>
<dbReference type="Gene3D" id="3.40.50.880">
    <property type="match status" value="1"/>
</dbReference>
<comment type="caution">
    <text evidence="7">The sequence shown here is derived from an EMBL/GenBank/DDBJ whole genome shotgun (WGS) entry which is preliminary data.</text>
</comment>
<evidence type="ECO:0000259" key="6">
    <source>
        <dbReference type="Pfam" id="PF01965"/>
    </source>
</evidence>
<sequence length="246" mass="26631">MASKVLVVLTSAGHMSKTPKSQLSVDQIKPTGWYLPEFARPYYALTGKDANGNKLNPSRAEIIVASPKGGEAPIDQKSVENFKDEDSVRFYETEKALWQQTQPLSNFVGRASEFDAVFFPGGHGPMFDLVDDENSLKVISEFYQAGKIVAAVCHGPIVLVNVQLDGKPLIEGRRVTGFSNEEEDIIGLTEVMPELLEDAVKRAGGIYIKADKPWAEQIVVDGRLITGQNPASAAAVGRALAESLGV</sequence>
<dbReference type="InterPro" id="IPR002818">
    <property type="entry name" value="DJ-1/PfpI"/>
</dbReference>
<accession>T0KSF3</accession>
<keyword evidence="2" id="KW-0346">Stress response</keyword>
<evidence type="ECO:0000256" key="1">
    <source>
        <dbReference type="ARBA" id="ARBA00013134"/>
    </source>
</evidence>
<dbReference type="GO" id="GO:0005737">
    <property type="term" value="C:cytoplasm"/>
    <property type="evidence" value="ECO:0007669"/>
    <property type="project" value="TreeGrafter"/>
</dbReference>
<evidence type="ECO:0000256" key="2">
    <source>
        <dbReference type="ARBA" id="ARBA00023016"/>
    </source>
</evidence>
<dbReference type="PANTHER" id="PTHR48094">
    <property type="entry name" value="PROTEIN/NUCLEIC ACID DEGLYCASE DJ-1-RELATED"/>
    <property type="match status" value="1"/>
</dbReference>
<proteinExistence type="inferred from homology"/>
<name>T0KSF3_COLGC</name>
<dbReference type="InterPro" id="IPR029062">
    <property type="entry name" value="Class_I_gatase-like"/>
</dbReference>
<dbReference type="EC" id="4.2.1.130" evidence="1"/>
<dbReference type="PANTHER" id="PTHR48094:SF11">
    <property type="entry name" value="GLUTATHIONE-INDEPENDENT GLYOXALASE HSP31-RELATED"/>
    <property type="match status" value="1"/>
</dbReference>
<gene>
    <name evidence="7" type="ORF">CGLO_05092</name>
</gene>
<dbReference type="AlphaFoldDB" id="T0KSF3"/>
<dbReference type="HOGENOM" id="CLU_070319_2_0_1"/>
<dbReference type="GO" id="GO:0019172">
    <property type="term" value="F:glyoxalase III activity"/>
    <property type="evidence" value="ECO:0007669"/>
    <property type="project" value="UniProtKB-EC"/>
</dbReference>
<reference evidence="8" key="1">
    <citation type="journal article" date="2013" name="Mol. Plant Microbe Interact.">
        <title>Global aspects of pacC regulation of pathogenicity genes in Colletotrichum gloeosporioides as revealed by transcriptome analysis.</title>
        <authorList>
            <person name="Alkan N."/>
            <person name="Meng X."/>
            <person name="Friedlander G."/>
            <person name="Reuveni E."/>
            <person name="Sukno S."/>
            <person name="Sherman A."/>
            <person name="Thon M."/>
            <person name="Fluhr R."/>
            <person name="Prusky D."/>
        </authorList>
    </citation>
    <scope>NUCLEOTIDE SEQUENCE [LARGE SCALE GENOMIC DNA]</scope>
    <source>
        <strain evidence="8">Cg-14</strain>
    </source>
</reference>
<dbReference type="STRING" id="1237896.T0KSF3"/>
<dbReference type="OMA" id="GEKTGFW"/>
<dbReference type="OrthoDB" id="543156at2759"/>
<protein>
    <recommendedName>
        <fullName evidence="1">D-lactate dehydratase</fullName>
        <ecNumber evidence="1">4.2.1.130</ecNumber>
    </recommendedName>
</protein>
<evidence type="ECO:0000256" key="4">
    <source>
        <dbReference type="ARBA" id="ARBA00038493"/>
    </source>
</evidence>
<dbReference type="EMBL" id="AMYD01001020">
    <property type="protein sequence ID" value="EQB55019.1"/>
    <property type="molecule type" value="Genomic_DNA"/>
</dbReference>
<comment type="similarity">
    <text evidence="4">Belongs to the peptidase C56 family. HSP31-like subfamily.</text>
</comment>
<dbReference type="Proteomes" id="UP000015530">
    <property type="component" value="Unassembled WGS sequence"/>
</dbReference>
<dbReference type="InterPro" id="IPR050325">
    <property type="entry name" value="Prot/Nucl_acid_deglycase"/>
</dbReference>
<dbReference type="SUPFAM" id="SSF52317">
    <property type="entry name" value="Class I glutamine amidotransferase-like"/>
    <property type="match status" value="1"/>
</dbReference>
<keyword evidence="3" id="KW-0456">Lyase</keyword>
<evidence type="ECO:0000313" key="8">
    <source>
        <dbReference type="Proteomes" id="UP000015530"/>
    </source>
</evidence>
<dbReference type="GO" id="GO:0019243">
    <property type="term" value="P:methylglyoxal catabolic process to D-lactate via S-lactoyl-glutathione"/>
    <property type="evidence" value="ECO:0007669"/>
    <property type="project" value="TreeGrafter"/>
</dbReference>
<evidence type="ECO:0000313" key="7">
    <source>
        <dbReference type="EMBL" id="EQB55019.1"/>
    </source>
</evidence>
<feature type="domain" description="DJ-1/PfpI" evidence="6">
    <location>
        <begin position="111"/>
        <end position="242"/>
    </location>
</feature>
<evidence type="ECO:0000256" key="3">
    <source>
        <dbReference type="ARBA" id="ARBA00023239"/>
    </source>
</evidence>
<dbReference type="CDD" id="cd03141">
    <property type="entry name" value="GATase1_Hsp31_like"/>
    <property type="match status" value="1"/>
</dbReference>
<dbReference type="Pfam" id="PF01965">
    <property type="entry name" value="DJ-1_PfpI"/>
    <property type="match status" value="1"/>
</dbReference>